<evidence type="ECO:0000313" key="3">
    <source>
        <dbReference type="RefSeq" id="XP_064076280.1"/>
    </source>
</evidence>
<dbReference type="RefSeq" id="XP_064076280.1">
    <property type="nucleotide sequence ID" value="XM_064220210.1"/>
</dbReference>
<keyword evidence="2" id="KW-1185">Reference proteome</keyword>
<dbReference type="GeneID" id="113404275"/>
<proteinExistence type="predicted"/>
<organism evidence="2 3">
    <name type="scientific">Vanessa tameamea</name>
    <name type="common">Kamehameha butterfly</name>
    <dbReference type="NCBI Taxonomy" id="334116"/>
    <lineage>
        <taxon>Eukaryota</taxon>
        <taxon>Metazoa</taxon>
        <taxon>Ecdysozoa</taxon>
        <taxon>Arthropoda</taxon>
        <taxon>Hexapoda</taxon>
        <taxon>Insecta</taxon>
        <taxon>Pterygota</taxon>
        <taxon>Neoptera</taxon>
        <taxon>Endopterygota</taxon>
        <taxon>Lepidoptera</taxon>
        <taxon>Glossata</taxon>
        <taxon>Ditrysia</taxon>
        <taxon>Papilionoidea</taxon>
        <taxon>Nymphalidae</taxon>
        <taxon>Nymphalinae</taxon>
        <taxon>Vanessa</taxon>
    </lineage>
</organism>
<sequence length="461" mass="51857">MAKFDLKIAMNLLPVASDDESDGNESDYKVLKPRNEKQAIKVFADGLRNRRIGTIVTARNYSSLNDAVQAALDEDSESAQSGDILTMRHNNYKNYNQYYNYRGRRNFNAGQSGNWRGRGTKRLPRVKRRNAYLNVGRESKSSRKFVQYRTHCVADVEVSVSTEDILPHSESPEVQTEVSDLRTNTILDLPTSDGELHGESANLTPEYLQALGDAINEVPQYGEDIHHDLALRWLPILRRGLPKDVREKLVTSYSIPSNCKLLKAPSLNAEISAAITDSLRQRDKKLENYQQQLGVGITSINRAVTLLLTEEDKIKAIKILSDAIRILSDLHYQDSDTRIKLLSPSLDKSILNIIDNNERDETLFGNNLSEKIKAAKTIEKQGLSIKKNIVPSKPPSVTTRPRQGNWSGPPRFPSNRGGRTGSRMRALTTATIRRTLPTGSALLPRSNHSSKQRTHQPHRYP</sequence>
<dbReference type="PANTHER" id="PTHR34239:SF2">
    <property type="entry name" value="TRANSPOSABLE ELEMENT P TRANSPOSASE_THAP9 CONSERVED DOMAIN-CONTAINING PROTEIN"/>
    <property type="match status" value="1"/>
</dbReference>
<feature type="compositionally biased region" description="Polar residues" evidence="1">
    <location>
        <begin position="395"/>
        <end position="406"/>
    </location>
</feature>
<feature type="compositionally biased region" description="Basic residues" evidence="1">
    <location>
        <begin position="448"/>
        <end position="461"/>
    </location>
</feature>
<feature type="compositionally biased region" description="Low complexity" evidence="1">
    <location>
        <begin position="423"/>
        <end position="436"/>
    </location>
</feature>
<protein>
    <submittedName>
        <fullName evidence="3">Uncharacterized protein LOC113404275</fullName>
    </submittedName>
</protein>
<dbReference type="PANTHER" id="PTHR34239">
    <property type="entry name" value="APPLE DOMAIN-CONTAINING PROTEIN"/>
    <property type="match status" value="1"/>
</dbReference>
<evidence type="ECO:0000256" key="1">
    <source>
        <dbReference type="SAM" id="MobiDB-lite"/>
    </source>
</evidence>
<gene>
    <name evidence="3" type="primary">LOC113404275</name>
</gene>
<evidence type="ECO:0000313" key="2">
    <source>
        <dbReference type="Proteomes" id="UP001652626"/>
    </source>
</evidence>
<dbReference type="Proteomes" id="UP001652626">
    <property type="component" value="Chromosome W"/>
</dbReference>
<feature type="region of interest" description="Disordered" evidence="1">
    <location>
        <begin position="388"/>
        <end position="461"/>
    </location>
</feature>
<reference evidence="3" key="1">
    <citation type="submission" date="2025-08" db="UniProtKB">
        <authorList>
            <consortium name="RefSeq"/>
        </authorList>
    </citation>
    <scope>IDENTIFICATION</scope>
    <source>
        <tissue evidence="3">Whole body</tissue>
    </source>
</reference>
<name>A0ABM4AYB2_VANTA</name>
<accession>A0ABM4AYB2</accession>